<reference evidence="2" key="1">
    <citation type="submission" date="2013-10" db="EMBL/GenBank/DDBJ databases">
        <title>Genome sequencing of Onchocerca volvulus.</title>
        <authorList>
            <person name="Cotton J."/>
            <person name="Tsai J."/>
            <person name="Stanley E."/>
            <person name="Tracey A."/>
            <person name="Holroyd N."/>
            <person name="Lustigman S."/>
            <person name="Berriman M."/>
        </authorList>
    </citation>
    <scope>NUCLEOTIDE SEQUENCE</scope>
</reference>
<protein>
    <submittedName>
        <fullName evidence="1">Uncharacterized protein</fullName>
    </submittedName>
</protein>
<dbReference type="EMBL" id="CMVM020000170">
    <property type="status" value="NOT_ANNOTATED_CDS"/>
    <property type="molecule type" value="Genomic_DNA"/>
</dbReference>
<dbReference type="Proteomes" id="UP000024404">
    <property type="component" value="Unassembled WGS sequence"/>
</dbReference>
<dbReference type="EnsemblMetazoa" id="OVOC6198.1">
    <property type="protein sequence ID" value="OVOC6198.1"/>
    <property type="gene ID" value="WBGene00243007"/>
</dbReference>
<accession>A0A8R1XY27</accession>
<organism evidence="1 2">
    <name type="scientific">Onchocerca volvulus</name>
    <dbReference type="NCBI Taxonomy" id="6282"/>
    <lineage>
        <taxon>Eukaryota</taxon>
        <taxon>Metazoa</taxon>
        <taxon>Ecdysozoa</taxon>
        <taxon>Nematoda</taxon>
        <taxon>Chromadorea</taxon>
        <taxon>Rhabditida</taxon>
        <taxon>Spirurina</taxon>
        <taxon>Spiruromorpha</taxon>
        <taxon>Filarioidea</taxon>
        <taxon>Onchocercidae</taxon>
        <taxon>Onchocerca</taxon>
    </lineage>
</organism>
<reference evidence="1" key="2">
    <citation type="submission" date="2022-06" db="UniProtKB">
        <authorList>
            <consortium name="EnsemblMetazoa"/>
        </authorList>
    </citation>
    <scope>IDENTIFICATION</scope>
</reference>
<evidence type="ECO:0000313" key="1">
    <source>
        <dbReference type="EnsemblMetazoa" id="OVOC6198.1"/>
    </source>
</evidence>
<evidence type="ECO:0000313" key="2">
    <source>
        <dbReference type="Proteomes" id="UP000024404"/>
    </source>
</evidence>
<name>A0A8R1XY27_ONCVO</name>
<keyword evidence="2" id="KW-1185">Reference proteome</keyword>
<dbReference type="AlphaFoldDB" id="A0A8R1XY27"/>
<sequence>MTINRGFLRESTENKQTNQVRIHATNRIDKLLQNNDVSDYKTNNRMIKEILISISKIQRKETPKVMKMKNGQRDVISANRRINKHNSHLLRICGDSSDHLKVDVWQ</sequence>
<proteinExistence type="predicted"/>